<dbReference type="AlphaFoldDB" id="A0AAD1XKR6"/>
<dbReference type="EMBL" id="CAMPGE010015809">
    <property type="protein sequence ID" value="CAI2374410.1"/>
    <property type="molecule type" value="Genomic_DNA"/>
</dbReference>
<name>A0AAD1XKR6_EUPCR</name>
<comment type="caution">
    <text evidence="1">The sequence shown here is derived from an EMBL/GenBank/DDBJ whole genome shotgun (WGS) entry which is preliminary data.</text>
</comment>
<gene>
    <name evidence="1" type="ORF">ECRASSUSDP1_LOCUS15762</name>
</gene>
<reference evidence="1" key="1">
    <citation type="submission" date="2023-07" db="EMBL/GenBank/DDBJ databases">
        <authorList>
            <consortium name="AG Swart"/>
            <person name="Singh M."/>
            <person name="Singh A."/>
            <person name="Seah K."/>
            <person name="Emmerich C."/>
        </authorList>
    </citation>
    <scope>NUCLEOTIDE SEQUENCE</scope>
    <source>
        <strain evidence="1">DP1</strain>
    </source>
</reference>
<accession>A0AAD1XKR6</accession>
<organism evidence="1 2">
    <name type="scientific">Euplotes crassus</name>
    <dbReference type="NCBI Taxonomy" id="5936"/>
    <lineage>
        <taxon>Eukaryota</taxon>
        <taxon>Sar</taxon>
        <taxon>Alveolata</taxon>
        <taxon>Ciliophora</taxon>
        <taxon>Intramacronucleata</taxon>
        <taxon>Spirotrichea</taxon>
        <taxon>Hypotrichia</taxon>
        <taxon>Euplotida</taxon>
        <taxon>Euplotidae</taxon>
        <taxon>Moneuplotes</taxon>
    </lineage>
</organism>
<evidence type="ECO:0000313" key="2">
    <source>
        <dbReference type="Proteomes" id="UP001295684"/>
    </source>
</evidence>
<dbReference type="Proteomes" id="UP001295684">
    <property type="component" value="Unassembled WGS sequence"/>
</dbReference>
<evidence type="ECO:0000313" key="1">
    <source>
        <dbReference type="EMBL" id="CAI2374410.1"/>
    </source>
</evidence>
<keyword evidence="2" id="KW-1185">Reference proteome</keyword>
<protein>
    <submittedName>
        <fullName evidence="1">Uncharacterized protein</fullName>
    </submittedName>
</protein>
<proteinExistence type="predicted"/>
<sequence length="65" mass="7656">MKVFICERKMEVNYNIAEVYINKILFSHFWFHLLSLGLRMILSCLSSFRTLVNKSNPIASRNQSC</sequence>